<evidence type="ECO:0000259" key="4">
    <source>
        <dbReference type="Pfam" id="PF03936"/>
    </source>
</evidence>
<proteinExistence type="predicted"/>
<dbReference type="GO" id="GO:0000287">
    <property type="term" value="F:magnesium ion binding"/>
    <property type="evidence" value="ECO:0007669"/>
    <property type="project" value="InterPro"/>
</dbReference>
<dbReference type="SUPFAM" id="SSF48576">
    <property type="entry name" value="Terpenoid synthases"/>
    <property type="match status" value="1"/>
</dbReference>
<dbReference type="GO" id="GO:0010333">
    <property type="term" value="F:terpene synthase activity"/>
    <property type="evidence" value="ECO:0007669"/>
    <property type="project" value="InterPro"/>
</dbReference>
<dbReference type="InterPro" id="IPR005630">
    <property type="entry name" value="Terpene_synthase_metal-bd"/>
</dbReference>
<keyword evidence="1" id="KW-0479">Metal-binding</keyword>
<protein>
    <recommendedName>
        <fullName evidence="4">Terpene synthase metal-binding domain-containing protein</fullName>
    </recommendedName>
</protein>
<dbReference type="GO" id="GO:0016114">
    <property type="term" value="P:terpenoid biosynthetic process"/>
    <property type="evidence" value="ECO:0007669"/>
    <property type="project" value="InterPro"/>
</dbReference>
<evidence type="ECO:0000256" key="2">
    <source>
        <dbReference type="ARBA" id="ARBA00022842"/>
    </source>
</evidence>
<reference evidence="5" key="1">
    <citation type="submission" date="2019-03" db="EMBL/GenBank/DDBJ databases">
        <authorList>
            <person name="Mank J."/>
            <person name="Almeida P."/>
        </authorList>
    </citation>
    <scope>NUCLEOTIDE SEQUENCE</scope>
    <source>
        <strain evidence="5">78183</strain>
    </source>
</reference>
<dbReference type="PANTHER" id="PTHR31225">
    <property type="entry name" value="OS04G0344100 PROTEIN-RELATED"/>
    <property type="match status" value="1"/>
</dbReference>
<name>A0A6N2M281_SALVM</name>
<dbReference type="AlphaFoldDB" id="A0A6N2M281"/>
<dbReference type="Gene3D" id="1.10.600.10">
    <property type="entry name" value="Farnesyl Diphosphate Synthase"/>
    <property type="match status" value="1"/>
</dbReference>
<dbReference type="EMBL" id="CAADRP010001681">
    <property type="protein sequence ID" value="VFU47910.1"/>
    <property type="molecule type" value="Genomic_DNA"/>
</dbReference>
<feature type="region of interest" description="Disordered" evidence="3">
    <location>
        <begin position="1"/>
        <end position="24"/>
    </location>
</feature>
<dbReference type="InterPro" id="IPR008949">
    <property type="entry name" value="Isoprenoid_synthase_dom_sf"/>
</dbReference>
<sequence>MRVVLSGQTTITGGERGGPANRGNPSAAHCVQLWVAASALSSGMHFCRWHACSLGDLNNDELKRGDVSKSIQCYMHETKVFEEKPHDHIRNLLGNTWKKINDYRFANPRTSQTFIGVAMNLARMAQCMYRYGDARCAGDLETKDRTGWKPTLLKGSGRAQSPARPVHAGKEVEVVLPIVVASKMVACGDQSGCWKLTCLRRNEPGTNGPMHVPAGMEMRVVFEILRPRIGHFWMKDAKRSKLEVIGRFDVQSMFCAEREF</sequence>
<keyword evidence="2" id="KW-0460">Magnesium</keyword>
<gene>
    <name evidence="5" type="ORF">SVIM_LOCUS309818</name>
</gene>
<evidence type="ECO:0000256" key="3">
    <source>
        <dbReference type="SAM" id="MobiDB-lite"/>
    </source>
</evidence>
<feature type="domain" description="Terpene synthase metal-binding" evidence="4">
    <location>
        <begin position="59"/>
        <end position="99"/>
    </location>
</feature>
<accession>A0A6N2M281</accession>
<dbReference type="InterPro" id="IPR050148">
    <property type="entry name" value="Terpene_synthase-like"/>
</dbReference>
<evidence type="ECO:0000256" key="1">
    <source>
        <dbReference type="ARBA" id="ARBA00022723"/>
    </source>
</evidence>
<feature type="compositionally biased region" description="Polar residues" evidence="3">
    <location>
        <begin position="1"/>
        <end position="12"/>
    </location>
</feature>
<organism evidence="5">
    <name type="scientific">Salix viminalis</name>
    <name type="common">Common osier</name>
    <name type="synonym">Basket willow</name>
    <dbReference type="NCBI Taxonomy" id="40686"/>
    <lineage>
        <taxon>Eukaryota</taxon>
        <taxon>Viridiplantae</taxon>
        <taxon>Streptophyta</taxon>
        <taxon>Embryophyta</taxon>
        <taxon>Tracheophyta</taxon>
        <taxon>Spermatophyta</taxon>
        <taxon>Magnoliopsida</taxon>
        <taxon>eudicotyledons</taxon>
        <taxon>Gunneridae</taxon>
        <taxon>Pentapetalae</taxon>
        <taxon>rosids</taxon>
        <taxon>fabids</taxon>
        <taxon>Malpighiales</taxon>
        <taxon>Salicaceae</taxon>
        <taxon>Saliceae</taxon>
        <taxon>Salix</taxon>
    </lineage>
</organism>
<dbReference type="Pfam" id="PF03936">
    <property type="entry name" value="Terpene_synth_C"/>
    <property type="match status" value="1"/>
</dbReference>
<evidence type="ECO:0000313" key="5">
    <source>
        <dbReference type="EMBL" id="VFU47910.1"/>
    </source>
</evidence>
<dbReference type="PANTHER" id="PTHR31225:SF9">
    <property type="entry name" value="TERPENE SYNTHASE 10"/>
    <property type="match status" value="1"/>
</dbReference>